<dbReference type="Gene3D" id="1.10.3730.20">
    <property type="match status" value="1"/>
</dbReference>
<dbReference type="RefSeq" id="WP_317626902.1">
    <property type="nucleotide sequence ID" value="NZ_JANFFA010000004.1"/>
</dbReference>
<evidence type="ECO:0000256" key="1">
    <source>
        <dbReference type="ARBA" id="ARBA00004141"/>
    </source>
</evidence>
<comment type="caution">
    <text evidence="8">The sequence shown here is derived from an EMBL/GenBank/DDBJ whole genome shotgun (WGS) entry which is preliminary data.</text>
</comment>
<comment type="subcellular location">
    <subcellularLocation>
        <location evidence="1">Membrane</location>
        <topology evidence="1">Multi-pass membrane protein</topology>
    </subcellularLocation>
</comment>
<feature type="transmembrane region" description="Helical" evidence="6">
    <location>
        <begin position="66"/>
        <end position="87"/>
    </location>
</feature>
<keyword evidence="9" id="KW-1185">Reference proteome</keyword>
<reference evidence="8" key="2">
    <citation type="submission" date="2023-04" db="EMBL/GenBank/DDBJ databases">
        <title>'Rhodoalgimonas zhirmunskyi' gen. nov., isolated from a red alga.</title>
        <authorList>
            <person name="Nedashkovskaya O.I."/>
            <person name="Otstavnykh N.Y."/>
            <person name="Bystritskaya E.P."/>
            <person name="Balabanova L.A."/>
            <person name="Isaeva M.P."/>
        </authorList>
    </citation>
    <scope>NUCLEOTIDE SEQUENCE</scope>
    <source>
        <strain evidence="8">10Alg 79</strain>
    </source>
</reference>
<protein>
    <submittedName>
        <fullName evidence="8">DMT family transporter</fullName>
    </submittedName>
</protein>
<evidence type="ECO:0000256" key="4">
    <source>
        <dbReference type="ARBA" id="ARBA00022989"/>
    </source>
</evidence>
<dbReference type="GO" id="GO:0016020">
    <property type="term" value="C:membrane"/>
    <property type="evidence" value="ECO:0007669"/>
    <property type="project" value="UniProtKB-SubCell"/>
</dbReference>
<evidence type="ECO:0000313" key="8">
    <source>
        <dbReference type="EMBL" id="MDQ2095279.1"/>
    </source>
</evidence>
<feature type="transmembrane region" description="Helical" evidence="6">
    <location>
        <begin position="263"/>
        <end position="281"/>
    </location>
</feature>
<feature type="transmembrane region" description="Helical" evidence="6">
    <location>
        <begin position="124"/>
        <end position="142"/>
    </location>
</feature>
<feature type="domain" description="EamA" evidence="7">
    <location>
        <begin position="6"/>
        <end position="138"/>
    </location>
</feature>
<accession>A0AAJ1U971</accession>
<gene>
    <name evidence="8" type="ORF">NOI20_14260</name>
</gene>
<evidence type="ECO:0000313" key="9">
    <source>
        <dbReference type="Proteomes" id="UP001227162"/>
    </source>
</evidence>
<keyword evidence="3 6" id="KW-0812">Transmembrane</keyword>
<evidence type="ECO:0000256" key="2">
    <source>
        <dbReference type="ARBA" id="ARBA00009853"/>
    </source>
</evidence>
<evidence type="ECO:0000256" key="3">
    <source>
        <dbReference type="ARBA" id="ARBA00022692"/>
    </source>
</evidence>
<feature type="transmembrane region" description="Helical" evidence="6">
    <location>
        <begin position="241"/>
        <end position="257"/>
    </location>
</feature>
<feature type="transmembrane region" description="Helical" evidence="6">
    <location>
        <begin position="93"/>
        <end position="115"/>
    </location>
</feature>
<feature type="domain" description="EamA" evidence="7">
    <location>
        <begin position="148"/>
        <end position="274"/>
    </location>
</feature>
<reference evidence="8" key="1">
    <citation type="submission" date="2022-07" db="EMBL/GenBank/DDBJ databases">
        <authorList>
            <person name="Otstavnykh N."/>
            <person name="Isaeva M."/>
            <person name="Bystritskaya E."/>
        </authorList>
    </citation>
    <scope>NUCLEOTIDE SEQUENCE</scope>
    <source>
        <strain evidence="8">10Alg 79</strain>
    </source>
</reference>
<dbReference type="Pfam" id="PF00892">
    <property type="entry name" value="EamA"/>
    <property type="match status" value="2"/>
</dbReference>
<dbReference type="SUPFAM" id="SSF103481">
    <property type="entry name" value="Multidrug resistance efflux transporter EmrE"/>
    <property type="match status" value="2"/>
</dbReference>
<dbReference type="Proteomes" id="UP001227162">
    <property type="component" value="Unassembled WGS sequence"/>
</dbReference>
<comment type="similarity">
    <text evidence="2">Belongs to the drug/metabolite transporter (DMT) superfamily. 10 TMS drug/metabolite exporter (DME) (TC 2.A.7.3) family.</text>
</comment>
<feature type="transmembrane region" description="Helical" evidence="6">
    <location>
        <begin position="7"/>
        <end position="25"/>
    </location>
</feature>
<keyword evidence="4 6" id="KW-1133">Transmembrane helix</keyword>
<feature type="transmembrane region" description="Helical" evidence="6">
    <location>
        <begin position="209"/>
        <end position="229"/>
    </location>
</feature>
<name>A0AAJ1U971_9RHOB</name>
<feature type="transmembrane region" description="Helical" evidence="6">
    <location>
        <begin position="148"/>
        <end position="165"/>
    </location>
</feature>
<dbReference type="EMBL" id="JANFFA010000004">
    <property type="protein sequence ID" value="MDQ2095279.1"/>
    <property type="molecule type" value="Genomic_DNA"/>
</dbReference>
<feature type="transmembrane region" description="Helical" evidence="6">
    <location>
        <begin position="177"/>
        <end position="197"/>
    </location>
</feature>
<sequence length="296" mass="31347">MQQNVSGILMVIAAMAAFTIEDVLIKQLTQVLPRGQVMILLGLGGGLVFFAMALARRDRIAARGAWSRLTLARAGTEIVAAMGFVTALSLVDISVVASVFQVTPLAITMGAALFFGEAVGWRRWTAIALGFSGVLLILRPGLGDFEPAALLTLLAVVGIAARDLLTRLLPADAASSVIGMQGFLAMSVAGVLMFLIEGAPMGVLPMIEALRLLAALLFGVLGYYGIVTAMRVADASAVTPFRYARLLFSLILGVIIFEERPDLLTLTGAALIIATGLYTFLRERRLAKRIAVQATV</sequence>
<keyword evidence="5 6" id="KW-0472">Membrane</keyword>
<organism evidence="8 9">
    <name type="scientific">Rhodalgimonas zhirmunskyi</name>
    <dbReference type="NCBI Taxonomy" id="2964767"/>
    <lineage>
        <taxon>Bacteria</taxon>
        <taxon>Pseudomonadati</taxon>
        <taxon>Pseudomonadota</taxon>
        <taxon>Alphaproteobacteria</taxon>
        <taxon>Rhodobacterales</taxon>
        <taxon>Roseobacteraceae</taxon>
        <taxon>Rhodalgimonas</taxon>
    </lineage>
</organism>
<dbReference type="InterPro" id="IPR000620">
    <property type="entry name" value="EamA_dom"/>
</dbReference>
<proteinExistence type="inferred from homology"/>
<evidence type="ECO:0000259" key="7">
    <source>
        <dbReference type="Pfam" id="PF00892"/>
    </source>
</evidence>
<dbReference type="AlphaFoldDB" id="A0AAJ1U971"/>
<evidence type="ECO:0000256" key="5">
    <source>
        <dbReference type="ARBA" id="ARBA00023136"/>
    </source>
</evidence>
<evidence type="ECO:0000256" key="6">
    <source>
        <dbReference type="SAM" id="Phobius"/>
    </source>
</evidence>
<feature type="transmembrane region" description="Helical" evidence="6">
    <location>
        <begin position="37"/>
        <end position="54"/>
    </location>
</feature>
<dbReference type="InterPro" id="IPR037185">
    <property type="entry name" value="EmrE-like"/>
</dbReference>
<dbReference type="PANTHER" id="PTHR22911:SF6">
    <property type="entry name" value="SOLUTE CARRIER FAMILY 35 MEMBER G1"/>
    <property type="match status" value="1"/>
</dbReference>
<dbReference type="PANTHER" id="PTHR22911">
    <property type="entry name" value="ACYL-MALONYL CONDENSING ENZYME-RELATED"/>
    <property type="match status" value="1"/>
</dbReference>